<dbReference type="InParanoid" id="A0A1X7SWV3"/>
<proteinExistence type="predicted"/>
<organism evidence="1">
    <name type="scientific">Amphimedon queenslandica</name>
    <name type="common">Sponge</name>
    <dbReference type="NCBI Taxonomy" id="400682"/>
    <lineage>
        <taxon>Eukaryota</taxon>
        <taxon>Metazoa</taxon>
        <taxon>Porifera</taxon>
        <taxon>Demospongiae</taxon>
        <taxon>Heteroscleromorpha</taxon>
        <taxon>Haplosclerida</taxon>
        <taxon>Niphatidae</taxon>
        <taxon>Amphimedon</taxon>
    </lineage>
</organism>
<dbReference type="AlphaFoldDB" id="A0A1X7SWV3"/>
<reference evidence="1" key="1">
    <citation type="submission" date="2017-05" db="UniProtKB">
        <authorList>
            <consortium name="EnsemblMetazoa"/>
        </authorList>
    </citation>
    <scope>IDENTIFICATION</scope>
</reference>
<accession>A0A1X7SWV3</accession>
<protein>
    <submittedName>
        <fullName evidence="1">Uncharacterized protein</fullName>
    </submittedName>
</protein>
<sequence>MRIHADQMRIRLKCGSTRNARGSVLKYGRTRKLYGSVCKNDIYASGENIISSV</sequence>
<name>A0A1X7SWV3_AMPQE</name>
<evidence type="ECO:0000313" key="1">
    <source>
        <dbReference type="EnsemblMetazoa" id="Aqu2.1.06609_001"/>
    </source>
</evidence>
<dbReference type="EnsemblMetazoa" id="Aqu2.1.06609_001">
    <property type="protein sequence ID" value="Aqu2.1.06609_001"/>
    <property type="gene ID" value="Aqu2.1.06609"/>
</dbReference>